<evidence type="ECO:0000256" key="2">
    <source>
        <dbReference type="RuleBase" id="RU102079"/>
    </source>
</evidence>
<feature type="domain" description="Galectin" evidence="4">
    <location>
        <begin position="9"/>
        <end position="149"/>
    </location>
</feature>
<dbReference type="InterPro" id="IPR013320">
    <property type="entry name" value="ConA-like_dom_sf"/>
</dbReference>
<reference evidence="5" key="1">
    <citation type="submission" date="2023-09" db="UniProtKB">
        <authorList>
            <consortium name="Ensembl"/>
        </authorList>
    </citation>
    <scope>IDENTIFICATION</scope>
</reference>
<dbReference type="GeneTree" id="ENSGT00940000155398"/>
<dbReference type="SUPFAM" id="SSF49899">
    <property type="entry name" value="Concanavalin A-like lectins/glucanases"/>
    <property type="match status" value="1"/>
</dbReference>
<dbReference type="GO" id="GO:0030246">
    <property type="term" value="F:carbohydrate binding"/>
    <property type="evidence" value="ECO:0007669"/>
    <property type="project" value="UniProtKB-UniRule"/>
</dbReference>
<sequence length="207" mass="22962">MAGRYNVPYRTSLPDGFGVGTVMLVRGVVPRGADRFYINLLCNDEPESETVLHFNPRLDESTVVFNTLKCGEWGPEERGLGIPFQRGQQFHLLLVASRKGFKVRLCHRGGRQHPGLFPWQGQEGPWRRWGAKARPRLGRASPVPHLPWRKRTRGQAYGGGKDARARAQRVGVQRGGVDIPDPIPCPLASDVAALGQGNGWVGRQDPK</sequence>
<feature type="region of interest" description="Disordered" evidence="3">
    <location>
        <begin position="137"/>
        <end position="164"/>
    </location>
</feature>
<accession>A0A8C0DGT6</accession>
<name>A0A8C0DGT6_BALMU</name>
<dbReference type="Gene3D" id="2.60.120.200">
    <property type="match status" value="1"/>
</dbReference>
<dbReference type="Ensembl" id="ENSBMST00010021790.1">
    <property type="protein sequence ID" value="ENSBMSP00010019724.1"/>
    <property type="gene ID" value="ENSBMSG00010014381.1"/>
</dbReference>
<protein>
    <recommendedName>
        <fullName evidence="2">Galectin</fullName>
    </recommendedName>
</protein>
<evidence type="ECO:0000313" key="5">
    <source>
        <dbReference type="Ensembl" id="ENSBMSP00010019724.1"/>
    </source>
</evidence>
<dbReference type="InterPro" id="IPR044156">
    <property type="entry name" value="Galectin-like"/>
</dbReference>
<keyword evidence="1 2" id="KW-0430">Lectin</keyword>
<proteinExistence type="predicted"/>
<evidence type="ECO:0000256" key="1">
    <source>
        <dbReference type="ARBA" id="ARBA00022734"/>
    </source>
</evidence>
<dbReference type="SMART" id="SM00908">
    <property type="entry name" value="Gal-bind_lectin"/>
    <property type="match status" value="1"/>
</dbReference>
<dbReference type="CDD" id="cd00070">
    <property type="entry name" value="GLECT"/>
    <property type="match status" value="1"/>
</dbReference>
<dbReference type="Pfam" id="PF00337">
    <property type="entry name" value="Gal-bind_lectin"/>
    <property type="match status" value="1"/>
</dbReference>
<dbReference type="PANTHER" id="PTHR11346">
    <property type="entry name" value="GALECTIN"/>
    <property type="match status" value="1"/>
</dbReference>
<organism evidence="5">
    <name type="scientific">Balaenoptera musculus</name>
    <name type="common">Blue whale</name>
    <dbReference type="NCBI Taxonomy" id="9771"/>
    <lineage>
        <taxon>Eukaryota</taxon>
        <taxon>Metazoa</taxon>
        <taxon>Chordata</taxon>
        <taxon>Craniata</taxon>
        <taxon>Vertebrata</taxon>
        <taxon>Euteleostomi</taxon>
        <taxon>Mammalia</taxon>
        <taxon>Eutheria</taxon>
        <taxon>Laurasiatheria</taxon>
        <taxon>Artiodactyla</taxon>
        <taxon>Whippomorpha</taxon>
        <taxon>Cetacea</taxon>
        <taxon>Mysticeti</taxon>
        <taxon>Balaenopteridae</taxon>
        <taxon>Balaenoptera</taxon>
    </lineage>
</organism>
<dbReference type="AlphaFoldDB" id="A0A8C0DGT6"/>
<evidence type="ECO:0000259" key="4">
    <source>
        <dbReference type="PROSITE" id="PS51304"/>
    </source>
</evidence>
<evidence type="ECO:0000256" key="3">
    <source>
        <dbReference type="SAM" id="MobiDB-lite"/>
    </source>
</evidence>
<dbReference type="InterPro" id="IPR001079">
    <property type="entry name" value="Galectin_CRD"/>
</dbReference>
<dbReference type="PROSITE" id="PS51304">
    <property type="entry name" value="GALECTIN"/>
    <property type="match status" value="1"/>
</dbReference>
<dbReference type="PANTHER" id="PTHR11346:SF107">
    <property type="entry name" value="GALECTIN-7"/>
    <property type="match status" value="1"/>
</dbReference>
<dbReference type="OMA" id="LCNDEPE"/>
<dbReference type="SMART" id="SM00276">
    <property type="entry name" value="GLECT"/>
    <property type="match status" value="1"/>
</dbReference>